<gene>
    <name evidence="1" type="ORF">WICMUC_002262</name>
</gene>
<accession>A0A9P8TF11</accession>
<proteinExistence type="predicted"/>
<name>A0A9P8TF11_9ASCO</name>
<organism evidence="1 2">
    <name type="scientific">Wickerhamomyces mucosus</name>
    <dbReference type="NCBI Taxonomy" id="1378264"/>
    <lineage>
        <taxon>Eukaryota</taxon>
        <taxon>Fungi</taxon>
        <taxon>Dikarya</taxon>
        <taxon>Ascomycota</taxon>
        <taxon>Saccharomycotina</taxon>
        <taxon>Saccharomycetes</taxon>
        <taxon>Phaffomycetales</taxon>
        <taxon>Wickerhamomycetaceae</taxon>
        <taxon>Wickerhamomyces</taxon>
    </lineage>
</organism>
<reference evidence="1" key="1">
    <citation type="journal article" date="2021" name="Open Biol.">
        <title>Shared evolutionary footprints suggest mitochondrial oxidative damage underlies multiple complex I losses in fungi.</title>
        <authorList>
            <person name="Schikora-Tamarit M.A."/>
            <person name="Marcet-Houben M."/>
            <person name="Nosek J."/>
            <person name="Gabaldon T."/>
        </authorList>
    </citation>
    <scope>NUCLEOTIDE SEQUENCE</scope>
    <source>
        <strain evidence="1">CBS6341</strain>
    </source>
</reference>
<evidence type="ECO:0000313" key="2">
    <source>
        <dbReference type="Proteomes" id="UP000769528"/>
    </source>
</evidence>
<protein>
    <submittedName>
        <fullName evidence="1">Uncharacterized protein</fullName>
    </submittedName>
</protein>
<reference evidence="1" key="2">
    <citation type="submission" date="2021-01" db="EMBL/GenBank/DDBJ databases">
        <authorList>
            <person name="Schikora-Tamarit M.A."/>
        </authorList>
    </citation>
    <scope>NUCLEOTIDE SEQUENCE</scope>
    <source>
        <strain evidence="1">CBS6341</strain>
    </source>
</reference>
<keyword evidence="2" id="KW-1185">Reference proteome</keyword>
<comment type="caution">
    <text evidence="1">The sequence shown here is derived from an EMBL/GenBank/DDBJ whole genome shotgun (WGS) entry which is preliminary data.</text>
</comment>
<dbReference type="Proteomes" id="UP000769528">
    <property type="component" value="Unassembled WGS sequence"/>
</dbReference>
<dbReference type="AlphaFoldDB" id="A0A9P8TF11"/>
<sequence length="237" mass="27447">MTQERRFSTSALPKPYFEINYDELIHHNKPINARLYLYHPKLNIGPPGNRLNNTVPHSQEYHDQQIARSISMPDIKYPHNIIISQSNITHDKNHINDSLQQPNNNMNHGQYISYQPYNNNNTNIINQYNNNYTHQMSHNSQFQTEGYNSSINSRSNSVSYKDSVISLNTDIEHDSILSNNNNNNNNNGYNIFNSETEESDLESSNILKRHHYRGGSIAIKFDNPKVVDQEIDIDSTN</sequence>
<evidence type="ECO:0000313" key="1">
    <source>
        <dbReference type="EMBL" id="KAH3675966.1"/>
    </source>
</evidence>
<dbReference type="EMBL" id="JAEUBF010000681">
    <property type="protein sequence ID" value="KAH3675966.1"/>
    <property type="molecule type" value="Genomic_DNA"/>
</dbReference>